<keyword evidence="1" id="KW-0472">Membrane</keyword>
<evidence type="ECO:0000313" key="2">
    <source>
        <dbReference type="EMBL" id="CAD6212622.1"/>
    </source>
</evidence>
<gene>
    <name evidence="2" type="ORF">NCGR_LOCUS8394</name>
</gene>
<reference evidence="2" key="1">
    <citation type="submission" date="2020-10" db="EMBL/GenBank/DDBJ databases">
        <authorList>
            <person name="Han B."/>
            <person name="Lu T."/>
            <person name="Zhao Q."/>
            <person name="Huang X."/>
            <person name="Zhao Y."/>
        </authorList>
    </citation>
    <scope>NUCLEOTIDE SEQUENCE</scope>
</reference>
<keyword evidence="1" id="KW-1133">Transmembrane helix</keyword>
<keyword evidence="1" id="KW-0812">Transmembrane</keyword>
<proteinExistence type="predicted"/>
<evidence type="ECO:0000313" key="3">
    <source>
        <dbReference type="Proteomes" id="UP000604825"/>
    </source>
</evidence>
<feature type="transmembrane region" description="Helical" evidence="1">
    <location>
        <begin position="66"/>
        <end position="86"/>
    </location>
</feature>
<protein>
    <submittedName>
        <fullName evidence="2">Uncharacterized protein</fullName>
    </submittedName>
</protein>
<sequence>MALMKSFMMVLFLKSLYAIEPFLLLYLKRITAVCLQSYSTNLLRWSTHINQVCFPLTKNTKVVMGYWWNFLLYVVQGCLLIEFGLFDDKGISLYQQYHDYPAHPLNAMYIL</sequence>
<keyword evidence="3" id="KW-1185">Reference proteome</keyword>
<dbReference type="EMBL" id="CAJGYO010000002">
    <property type="protein sequence ID" value="CAD6212622.1"/>
    <property type="molecule type" value="Genomic_DNA"/>
</dbReference>
<dbReference type="AlphaFoldDB" id="A0A811MXA1"/>
<name>A0A811MXA1_9POAL</name>
<organism evidence="2 3">
    <name type="scientific">Miscanthus lutarioriparius</name>
    <dbReference type="NCBI Taxonomy" id="422564"/>
    <lineage>
        <taxon>Eukaryota</taxon>
        <taxon>Viridiplantae</taxon>
        <taxon>Streptophyta</taxon>
        <taxon>Embryophyta</taxon>
        <taxon>Tracheophyta</taxon>
        <taxon>Spermatophyta</taxon>
        <taxon>Magnoliopsida</taxon>
        <taxon>Liliopsida</taxon>
        <taxon>Poales</taxon>
        <taxon>Poaceae</taxon>
        <taxon>PACMAD clade</taxon>
        <taxon>Panicoideae</taxon>
        <taxon>Andropogonodae</taxon>
        <taxon>Andropogoneae</taxon>
        <taxon>Saccharinae</taxon>
        <taxon>Miscanthus</taxon>
    </lineage>
</organism>
<accession>A0A811MXA1</accession>
<dbReference type="Proteomes" id="UP000604825">
    <property type="component" value="Unassembled WGS sequence"/>
</dbReference>
<comment type="caution">
    <text evidence="2">The sequence shown here is derived from an EMBL/GenBank/DDBJ whole genome shotgun (WGS) entry which is preliminary data.</text>
</comment>
<evidence type="ECO:0000256" key="1">
    <source>
        <dbReference type="SAM" id="Phobius"/>
    </source>
</evidence>